<dbReference type="RefSeq" id="WP_280764005.1">
    <property type="nucleotide sequence ID" value="NZ_JARXVC010000028.1"/>
</dbReference>
<protein>
    <submittedName>
        <fullName evidence="1">Uncharacterized protein</fullName>
    </submittedName>
</protein>
<evidence type="ECO:0000313" key="2">
    <source>
        <dbReference type="Proteomes" id="UP001160334"/>
    </source>
</evidence>
<reference evidence="1 2" key="1">
    <citation type="submission" date="2023-04" db="EMBL/GenBank/DDBJ databases">
        <title>Forest soil microbial communities from Buena Vista Peninsula, Colon Province, Panama.</title>
        <authorList>
            <person name="Bouskill N."/>
        </authorList>
    </citation>
    <scope>NUCLEOTIDE SEQUENCE [LARGE SCALE GENOMIC DNA]</scope>
    <source>
        <strain evidence="1 2">CFH S0262</strain>
    </source>
</reference>
<dbReference type="EMBL" id="JARXVC010000028">
    <property type="protein sequence ID" value="MDH6284815.1"/>
    <property type="molecule type" value="Genomic_DNA"/>
</dbReference>
<gene>
    <name evidence="1" type="ORF">M2280_006078</name>
</gene>
<sequence length="439" mass="45329">MSVAAEDVTSVAGDQAGQHTVTVAAGSAAPTVGGYLVAPISPEAPRGVLGRVTGVVTNPDGSTTVTLVPARLDEAFDQVNIATTKTLDDATITPGEGAPAAGPSARSFGKEFGVSASLGMLSCNTNLAAKVEYALSLKDLNLDFELNTVARRMKMVATYSPQFTAELKASGAVSCSLTELVKPRVWIPVSAMPPLGVEIKPEFNASLEGSFSASVAWGPTIQAGFTVDSSGVTPIGSASCCGDINTGTFSASAEAFMGLSGGLSVAGLASGGFDFGPKLTWKPTNSCSSIDIGLALNAKLDTIVDGWNIHLNAAVLPLGEISKECTDTPAAGYLLTCEPSGDGLLLRFPDLGPTYIYNLVLMDGRPLSFTSEFLDRNGAELQYRLTSENLWTIPQSGPVQSTGLLMNAYNNGTSVLLGAYEVEKTSGGHWTCKPATVTP</sequence>
<accession>A0ABT6MKR4</accession>
<comment type="caution">
    <text evidence="1">The sequence shown here is derived from an EMBL/GenBank/DDBJ whole genome shotgun (WGS) entry which is preliminary data.</text>
</comment>
<name>A0ABT6MKR4_9NOCA</name>
<evidence type="ECO:0000313" key="1">
    <source>
        <dbReference type="EMBL" id="MDH6284815.1"/>
    </source>
</evidence>
<proteinExistence type="predicted"/>
<keyword evidence="2" id="KW-1185">Reference proteome</keyword>
<dbReference type="Proteomes" id="UP001160334">
    <property type="component" value="Unassembled WGS sequence"/>
</dbReference>
<organism evidence="1 2">
    <name type="scientific">Prescottella agglutinans</name>
    <dbReference type="NCBI Taxonomy" id="1644129"/>
    <lineage>
        <taxon>Bacteria</taxon>
        <taxon>Bacillati</taxon>
        <taxon>Actinomycetota</taxon>
        <taxon>Actinomycetes</taxon>
        <taxon>Mycobacteriales</taxon>
        <taxon>Nocardiaceae</taxon>
        <taxon>Prescottella</taxon>
    </lineage>
</organism>